<feature type="region of interest" description="Disordered" evidence="1">
    <location>
        <begin position="69"/>
        <end position="121"/>
    </location>
</feature>
<feature type="compositionally biased region" description="Basic and acidic residues" evidence="1">
    <location>
        <begin position="93"/>
        <end position="121"/>
    </location>
</feature>
<evidence type="ECO:0000313" key="3">
    <source>
        <dbReference type="Proteomes" id="UP000439903"/>
    </source>
</evidence>
<accession>A0A8H4A771</accession>
<reference evidence="2 3" key="1">
    <citation type="journal article" date="2019" name="Environ. Microbiol.">
        <title>At the nexus of three kingdoms: the genome of the mycorrhizal fungus Gigaspora margarita provides insights into plant, endobacterial and fungal interactions.</title>
        <authorList>
            <person name="Venice F."/>
            <person name="Ghignone S."/>
            <person name="Salvioli di Fossalunga A."/>
            <person name="Amselem J."/>
            <person name="Novero M."/>
            <person name="Xianan X."/>
            <person name="Sedzielewska Toro K."/>
            <person name="Morin E."/>
            <person name="Lipzen A."/>
            <person name="Grigoriev I.V."/>
            <person name="Henrissat B."/>
            <person name="Martin F.M."/>
            <person name="Bonfante P."/>
        </authorList>
    </citation>
    <scope>NUCLEOTIDE SEQUENCE [LARGE SCALE GENOMIC DNA]</scope>
    <source>
        <strain evidence="2 3">BEG34</strain>
    </source>
</reference>
<dbReference type="AlphaFoldDB" id="A0A8H4A771"/>
<proteinExistence type="predicted"/>
<keyword evidence="3" id="KW-1185">Reference proteome</keyword>
<gene>
    <name evidence="2" type="ORF">F8M41_004118</name>
</gene>
<sequence>MVENSRESSDIVALSSVASNERVDKSEFNLPSDISSNLAKSEYFDNSVNNLNDNNRDLHFDEDMNINEVVQSNETEKPKVKKRYRKNAVYSSKKGEKYGSRSLRSDSKSSDVNHDVDITKE</sequence>
<evidence type="ECO:0000313" key="2">
    <source>
        <dbReference type="EMBL" id="KAF0439877.1"/>
    </source>
</evidence>
<name>A0A8H4A771_GIGMA</name>
<evidence type="ECO:0000256" key="1">
    <source>
        <dbReference type="SAM" id="MobiDB-lite"/>
    </source>
</evidence>
<dbReference type="Proteomes" id="UP000439903">
    <property type="component" value="Unassembled WGS sequence"/>
</dbReference>
<protein>
    <submittedName>
        <fullName evidence="2">Uncharacterized protein</fullName>
    </submittedName>
</protein>
<organism evidence="2 3">
    <name type="scientific">Gigaspora margarita</name>
    <dbReference type="NCBI Taxonomy" id="4874"/>
    <lineage>
        <taxon>Eukaryota</taxon>
        <taxon>Fungi</taxon>
        <taxon>Fungi incertae sedis</taxon>
        <taxon>Mucoromycota</taxon>
        <taxon>Glomeromycotina</taxon>
        <taxon>Glomeromycetes</taxon>
        <taxon>Diversisporales</taxon>
        <taxon>Gigasporaceae</taxon>
        <taxon>Gigaspora</taxon>
    </lineage>
</organism>
<dbReference type="EMBL" id="WTPW01001371">
    <property type="protein sequence ID" value="KAF0439877.1"/>
    <property type="molecule type" value="Genomic_DNA"/>
</dbReference>
<comment type="caution">
    <text evidence="2">The sequence shown here is derived from an EMBL/GenBank/DDBJ whole genome shotgun (WGS) entry which is preliminary data.</text>
</comment>